<gene>
    <name evidence="5" type="primary">CSON005894</name>
</gene>
<feature type="region of interest" description="Disordered" evidence="3">
    <location>
        <begin position="96"/>
        <end position="157"/>
    </location>
</feature>
<dbReference type="InterPro" id="IPR003508">
    <property type="entry name" value="CIDE-N_dom"/>
</dbReference>
<dbReference type="EMBL" id="UFQT01000226">
    <property type="protein sequence ID" value="SSX22057.1"/>
    <property type="molecule type" value="Genomic_DNA"/>
</dbReference>
<evidence type="ECO:0000256" key="3">
    <source>
        <dbReference type="SAM" id="MobiDB-lite"/>
    </source>
</evidence>
<feature type="compositionally biased region" description="Basic and acidic residues" evidence="3">
    <location>
        <begin position="98"/>
        <end position="115"/>
    </location>
</feature>
<dbReference type="SUPFAM" id="SSF54277">
    <property type="entry name" value="CAD &amp; PB1 domains"/>
    <property type="match status" value="1"/>
</dbReference>
<evidence type="ECO:0000313" key="5">
    <source>
        <dbReference type="EMBL" id="SSX22057.1"/>
    </source>
</evidence>
<dbReference type="GO" id="GO:0042981">
    <property type="term" value="P:regulation of apoptotic process"/>
    <property type="evidence" value="ECO:0007669"/>
    <property type="project" value="TreeGrafter"/>
</dbReference>
<feature type="compositionally biased region" description="Polar residues" evidence="3">
    <location>
        <begin position="147"/>
        <end position="157"/>
    </location>
</feature>
<dbReference type="PANTHER" id="PTHR12306">
    <property type="entry name" value="CELL DEATH ACTIVATOR CIDE"/>
    <property type="match status" value="1"/>
</dbReference>
<dbReference type="Gene3D" id="3.10.20.10">
    <property type="match status" value="1"/>
</dbReference>
<dbReference type="Pfam" id="PF02017">
    <property type="entry name" value="CIDE-N"/>
    <property type="match status" value="1"/>
</dbReference>
<proteinExistence type="predicted"/>
<dbReference type="PROSITE" id="PS51135">
    <property type="entry name" value="CIDE_N"/>
    <property type="match status" value="1"/>
</dbReference>
<dbReference type="CDD" id="cd01615">
    <property type="entry name" value="CIDE_N"/>
    <property type="match status" value="1"/>
</dbReference>
<organism evidence="5">
    <name type="scientific">Culicoides sonorensis</name>
    <name type="common">Biting midge</name>
    <dbReference type="NCBI Taxonomy" id="179676"/>
    <lineage>
        <taxon>Eukaryota</taxon>
        <taxon>Metazoa</taxon>
        <taxon>Ecdysozoa</taxon>
        <taxon>Arthropoda</taxon>
        <taxon>Hexapoda</taxon>
        <taxon>Insecta</taxon>
        <taxon>Pterygota</taxon>
        <taxon>Neoptera</taxon>
        <taxon>Endopterygota</taxon>
        <taxon>Diptera</taxon>
        <taxon>Nematocera</taxon>
        <taxon>Chironomoidea</taxon>
        <taxon>Ceratopogonidae</taxon>
        <taxon>Ceratopogoninae</taxon>
        <taxon>Culicoides</taxon>
        <taxon>Monoculicoides</taxon>
    </lineage>
</organism>
<protein>
    <submittedName>
        <fullName evidence="5">CSON005894 protein</fullName>
    </submittedName>
</protein>
<evidence type="ECO:0000256" key="2">
    <source>
        <dbReference type="PROSITE-ProRule" id="PRU00447"/>
    </source>
</evidence>
<accession>A0A336M0U6</accession>
<name>A0A336M0U6_CULSO</name>
<keyword evidence="1 2" id="KW-0053">Apoptosis</keyword>
<dbReference type="AlphaFoldDB" id="A0A336M0U6"/>
<dbReference type="VEuPathDB" id="VectorBase:CSON005894"/>
<sequence>MAEAEENTNNKPYKIKDATRAVKKSLVASSLDEVRRKSAEKFDKIDLPNIHLDCDGTEIDDEDYFQTLEPNTELIAVFPGEQWIDVSKLMKVHTQIDVPREKNSSSPHHDEETGKGRKTTTLSSSSHTRDKTLQATYSIEGPDTSEEQSTTDNQSNL</sequence>
<evidence type="ECO:0000259" key="4">
    <source>
        <dbReference type="PROSITE" id="PS51135"/>
    </source>
</evidence>
<evidence type="ECO:0000256" key="1">
    <source>
        <dbReference type="ARBA" id="ARBA00022703"/>
    </source>
</evidence>
<feature type="domain" description="CIDE-N" evidence="4">
    <location>
        <begin position="9"/>
        <end position="85"/>
    </location>
</feature>
<dbReference type="GO" id="GO:0006915">
    <property type="term" value="P:apoptotic process"/>
    <property type="evidence" value="ECO:0007669"/>
    <property type="project" value="UniProtKB-UniRule"/>
</dbReference>
<reference evidence="5" key="1">
    <citation type="submission" date="2018-07" db="EMBL/GenBank/DDBJ databases">
        <authorList>
            <person name="Quirk P.G."/>
            <person name="Krulwich T.A."/>
        </authorList>
    </citation>
    <scope>NUCLEOTIDE SEQUENCE</scope>
</reference>
<dbReference type="SMART" id="SM00266">
    <property type="entry name" value="CAD"/>
    <property type="match status" value="1"/>
</dbReference>
<dbReference type="PANTHER" id="PTHR12306:SF15">
    <property type="entry name" value="DNAATION FACTOR-RELATED PROTEIN 1, ISOFORM B-RELATED"/>
    <property type="match status" value="1"/>
</dbReference>